<dbReference type="CDD" id="cd08370">
    <property type="entry name" value="FMT_C_like"/>
    <property type="match status" value="1"/>
</dbReference>
<dbReference type="InterPro" id="IPR011034">
    <property type="entry name" value="Formyl_transferase-like_C_sf"/>
</dbReference>
<reference evidence="3" key="1">
    <citation type="submission" date="2015-08" db="EMBL/GenBank/DDBJ databases">
        <title>Discovery and development of a PCR assay for identification of three novel provisional O serotypes of Vibrio parahaemolyticus.</title>
        <authorList>
            <person name="Guo X."/>
            <person name="Chen L."/>
            <person name="Chen H."/>
            <person name="Chen M."/>
            <person name="Liu B."/>
        </authorList>
    </citation>
    <scope>NUCLEOTIDE SEQUENCE</scope>
    <source>
        <strain evidence="3">G2584</strain>
    </source>
</reference>
<feature type="domain" description="Formyl transferase C-terminal" evidence="2">
    <location>
        <begin position="196"/>
        <end position="277"/>
    </location>
</feature>
<dbReference type="Pfam" id="PF00551">
    <property type="entry name" value="Formyl_trans_N"/>
    <property type="match status" value="1"/>
</dbReference>
<dbReference type="PANTHER" id="PTHR11138:SF5">
    <property type="entry name" value="METHIONYL-TRNA FORMYLTRANSFERASE, MITOCHONDRIAL"/>
    <property type="match status" value="1"/>
</dbReference>
<evidence type="ECO:0000313" key="3">
    <source>
        <dbReference type="EMBL" id="AOG18125.1"/>
    </source>
</evidence>
<dbReference type="GO" id="GO:0004479">
    <property type="term" value="F:methionyl-tRNA formyltransferase activity"/>
    <property type="evidence" value="ECO:0007669"/>
    <property type="project" value="TreeGrafter"/>
</dbReference>
<protein>
    <submittedName>
        <fullName evidence="3">WvcA</fullName>
    </submittedName>
</protein>
<name>A0A1B3PE49_VIBPH</name>
<dbReference type="PANTHER" id="PTHR11138">
    <property type="entry name" value="METHIONYL-TRNA FORMYLTRANSFERASE"/>
    <property type="match status" value="1"/>
</dbReference>
<gene>
    <name evidence="3" type="primary">wvcA</name>
</gene>
<evidence type="ECO:0000259" key="2">
    <source>
        <dbReference type="Pfam" id="PF02911"/>
    </source>
</evidence>
<dbReference type="Gene3D" id="3.40.50.12230">
    <property type="match status" value="1"/>
</dbReference>
<dbReference type="Pfam" id="PF02911">
    <property type="entry name" value="Formyl_trans_C"/>
    <property type="match status" value="1"/>
</dbReference>
<dbReference type="InterPro" id="IPR036477">
    <property type="entry name" value="Formyl_transf_N_sf"/>
</dbReference>
<dbReference type="AlphaFoldDB" id="A0A1B3PE49"/>
<sequence length="297" mass="34151">MCKKIVLHAMTKKGYEVAILLFEKYREIVDFLVIGKDKNIKDDYSENLRLLAVNYGVQYYYHNDTYTIPQESYVLAVSWRWMIRDVEDNKLIVFHDSILPRYRGFAPLVNSLINGEHEIGVTALFGSDEYDKGDIIAQATSFIGYPIKLSDAIEVNNLNYIKQADLIFHSLSSGREIKASQQDESLATYSIWRDESDYEIDWNQSSEYIQRFIDSVGCPYSGAITNVDENKVVILDAEVVQDVVCEHRHVGKVIFVENGCPVVICGKGLLKITKAVVKEENQVRDFLPINKFRMKFY</sequence>
<dbReference type="GO" id="GO:0005829">
    <property type="term" value="C:cytosol"/>
    <property type="evidence" value="ECO:0007669"/>
    <property type="project" value="TreeGrafter"/>
</dbReference>
<dbReference type="InterPro" id="IPR002376">
    <property type="entry name" value="Formyl_transf_N"/>
</dbReference>
<accession>A0A1B3PE49</accession>
<feature type="domain" description="Formyl transferase N-terminal" evidence="1">
    <location>
        <begin position="88"/>
        <end position="140"/>
    </location>
</feature>
<organism evidence="3">
    <name type="scientific">Vibrio parahaemolyticus</name>
    <dbReference type="NCBI Taxonomy" id="670"/>
    <lineage>
        <taxon>Bacteria</taxon>
        <taxon>Pseudomonadati</taxon>
        <taxon>Pseudomonadota</taxon>
        <taxon>Gammaproteobacteria</taxon>
        <taxon>Vibrionales</taxon>
        <taxon>Vibrionaceae</taxon>
        <taxon>Vibrio</taxon>
    </lineage>
</organism>
<evidence type="ECO:0000259" key="1">
    <source>
        <dbReference type="Pfam" id="PF00551"/>
    </source>
</evidence>
<dbReference type="SUPFAM" id="SSF53328">
    <property type="entry name" value="Formyltransferase"/>
    <property type="match status" value="1"/>
</dbReference>
<dbReference type="SUPFAM" id="SSF50486">
    <property type="entry name" value="FMT C-terminal domain-like"/>
    <property type="match status" value="1"/>
</dbReference>
<dbReference type="EMBL" id="KT459784">
    <property type="protein sequence ID" value="AOG18125.1"/>
    <property type="molecule type" value="Genomic_DNA"/>
</dbReference>
<proteinExistence type="predicted"/>
<dbReference type="InterPro" id="IPR005793">
    <property type="entry name" value="Formyl_trans_C"/>
</dbReference>